<organism evidence="3 4">
    <name type="scientific">Caenorhabditis tropicalis</name>
    <dbReference type="NCBI Taxonomy" id="1561998"/>
    <lineage>
        <taxon>Eukaryota</taxon>
        <taxon>Metazoa</taxon>
        <taxon>Ecdysozoa</taxon>
        <taxon>Nematoda</taxon>
        <taxon>Chromadorea</taxon>
        <taxon>Rhabditida</taxon>
        <taxon>Rhabditina</taxon>
        <taxon>Rhabditomorpha</taxon>
        <taxon>Rhabditoidea</taxon>
        <taxon>Rhabditidae</taxon>
        <taxon>Peloderinae</taxon>
        <taxon>Caenorhabditis</taxon>
    </lineage>
</organism>
<keyword evidence="1" id="KW-1133">Transmembrane helix</keyword>
<name>A0A1I7U8V7_9PELO</name>
<dbReference type="AlphaFoldDB" id="A0A1I7U8V7"/>
<feature type="transmembrane region" description="Helical" evidence="1">
    <location>
        <begin position="169"/>
        <end position="189"/>
    </location>
</feature>
<keyword evidence="1" id="KW-0812">Transmembrane</keyword>
<protein>
    <submittedName>
        <fullName evidence="4">DX domain-containing protein</fullName>
    </submittedName>
</protein>
<feature type="domain" description="Domain of unknown function DX" evidence="2">
    <location>
        <begin position="84"/>
        <end position="155"/>
    </location>
</feature>
<dbReference type="Pfam" id="PF01666">
    <property type="entry name" value="DX"/>
    <property type="match status" value="1"/>
</dbReference>
<keyword evidence="3" id="KW-1185">Reference proteome</keyword>
<evidence type="ECO:0000313" key="4">
    <source>
        <dbReference type="WBParaSite" id="Csp11.Scaffold629.g16037.t1"/>
    </source>
</evidence>
<keyword evidence="1" id="KW-0472">Membrane</keyword>
<dbReference type="eggNOG" id="ENOG502S6RT">
    <property type="taxonomic scope" value="Eukaryota"/>
</dbReference>
<dbReference type="WBParaSite" id="Csp11.Scaffold629.g16037.t1">
    <property type="protein sequence ID" value="Csp11.Scaffold629.g16037.t1"/>
    <property type="gene ID" value="Csp11.Scaffold629.g16037"/>
</dbReference>
<evidence type="ECO:0000256" key="1">
    <source>
        <dbReference type="SAM" id="Phobius"/>
    </source>
</evidence>
<accession>A0A1I7U8V7</accession>
<evidence type="ECO:0000313" key="3">
    <source>
        <dbReference type="Proteomes" id="UP000095282"/>
    </source>
</evidence>
<reference evidence="4" key="1">
    <citation type="submission" date="2016-11" db="UniProtKB">
        <authorList>
            <consortium name="WormBaseParasite"/>
        </authorList>
    </citation>
    <scope>IDENTIFICATION</scope>
</reference>
<sequence>MAYCDWQLKICCSGLFFRASGCPEGFLEGESPEGYCPNGLTYLGIEKLCSKDTDCLEDAYCYRDHCCPMHNVTGNTVHPLLLPYRLKRKCRPNDAPPFRNTFCQLETNRLAILGEFRIDETENVDTGRICITNQDCPDLAVCVFTSSLGSCFRDPLSSEPGFSFSDPQLIVLMSLIATAFLMYGILLVVHKKKNDEPFWTLLDPSGPFWTLLDPSGPFWTLLDPSGPFWTLLDPSRPFWTLLDPSGPFWTLLDPSGPFWTLLDPSGPFWTLLDPSGPFWTLLDPTGPWYPRIIRIKDVYWRGDKILRCDAMKKSEGILCSFYVFVTVHGKE</sequence>
<evidence type="ECO:0000259" key="2">
    <source>
        <dbReference type="Pfam" id="PF01666"/>
    </source>
</evidence>
<dbReference type="PANTHER" id="PTHR36157:SF1">
    <property type="entry name" value="DOMAIN OF UNKNOWN FUNCTION DX DOMAIN-CONTAINING PROTEIN"/>
    <property type="match status" value="1"/>
</dbReference>
<proteinExistence type="predicted"/>
<dbReference type="STRING" id="1561998.A0A1I7U8V7"/>
<dbReference type="InterPro" id="IPR002593">
    <property type="entry name" value="DX"/>
</dbReference>
<dbReference type="Proteomes" id="UP000095282">
    <property type="component" value="Unplaced"/>
</dbReference>
<dbReference type="PANTHER" id="PTHR36157">
    <property type="entry name" value="PROTEIN CBG12671-RELATED"/>
    <property type="match status" value="1"/>
</dbReference>